<dbReference type="Proteomes" id="UP001597118">
    <property type="component" value="Unassembled WGS sequence"/>
</dbReference>
<sequence>MKKLLPIVLLVLLVNVAKAQYDYDDEKDFKLGLTVHPNIGWLRSDVDGLQSDGAKLGFSYGVLADFMFAESYAFSTALKLTTINGKSEANENGVITKSALKLQYIEIPTKLKLLTGSDKDIRFFGEFGLGHAFNVRAKSNIKSSDPTQSERNVDIYKNTKFYRGSIIIGGGAEIKVASTTKAMVGLALDNGFTDIQKGNGTLKSSYLAINVGVFF</sequence>
<evidence type="ECO:0000259" key="2">
    <source>
        <dbReference type="Pfam" id="PF13568"/>
    </source>
</evidence>
<dbReference type="InterPro" id="IPR025665">
    <property type="entry name" value="Beta-barrel_OMP_2"/>
</dbReference>
<feature type="signal peptide" evidence="1">
    <location>
        <begin position="1"/>
        <end position="19"/>
    </location>
</feature>
<accession>A0ABW4IFZ3</accession>
<dbReference type="EMBL" id="JBHUDG010000049">
    <property type="protein sequence ID" value="MFD1631666.1"/>
    <property type="molecule type" value="Genomic_DNA"/>
</dbReference>
<feature type="domain" description="Outer membrane protein beta-barrel" evidence="2">
    <location>
        <begin position="26"/>
        <end position="194"/>
    </location>
</feature>
<evidence type="ECO:0000313" key="3">
    <source>
        <dbReference type="EMBL" id="MFD1631666.1"/>
    </source>
</evidence>
<protein>
    <submittedName>
        <fullName evidence="3">Porin family protein</fullName>
    </submittedName>
</protein>
<evidence type="ECO:0000313" key="4">
    <source>
        <dbReference type="Proteomes" id="UP001597118"/>
    </source>
</evidence>
<keyword evidence="1" id="KW-0732">Signal</keyword>
<comment type="caution">
    <text evidence="3">The sequence shown here is derived from an EMBL/GenBank/DDBJ whole genome shotgun (WGS) entry which is preliminary data.</text>
</comment>
<evidence type="ECO:0000256" key="1">
    <source>
        <dbReference type="SAM" id="SignalP"/>
    </source>
</evidence>
<dbReference type="RefSeq" id="WP_379664034.1">
    <property type="nucleotide sequence ID" value="NZ_JBHUDG010000049.1"/>
</dbReference>
<gene>
    <name evidence="3" type="ORF">ACFSAH_17465</name>
</gene>
<feature type="chain" id="PRO_5046165437" evidence="1">
    <location>
        <begin position="20"/>
        <end position="215"/>
    </location>
</feature>
<name>A0ABW4IFZ3_9SPHI</name>
<dbReference type="Pfam" id="PF13568">
    <property type="entry name" value="OMP_b-brl_2"/>
    <property type="match status" value="1"/>
</dbReference>
<organism evidence="3 4">
    <name type="scientific">Pseudopedobacter beijingensis</name>
    <dbReference type="NCBI Taxonomy" id="1207056"/>
    <lineage>
        <taxon>Bacteria</taxon>
        <taxon>Pseudomonadati</taxon>
        <taxon>Bacteroidota</taxon>
        <taxon>Sphingobacteriia</taxon>
        <taxon>Sphingobacteriales</taxon>
        <taxon>Sphingobacteriaceae</taxon>
        <taxon>Pseudopedobacter</taxon>
    </lineage>
</organism>
<proteinExistence type="predicted"/>
<reference evidence="4" key="1">
    <citation type="journal article" date="2019" name="Int. J. Syst. Evol. Microbiol.">
        <title>The Global Catalogue of Microorganisms (GCM) 10K type strain sequencing project: providing services to taxonomists for standard genome sequencing and annotation.</title>
        <authorList>
            <consortium name="The Broad Institute Genomics Platform"/>
            <consortium name="The Broad Institute Genome Sequencing Center for Infectious Disease"/>
            <person name="Wu L."/>
            <person name="Ma J."/>
        </authorList>
    </citation>
    <scope>NUCLEOTIDE SEQUENCE [LARGE SCALE GENOMIC DNA]</scope>
    <source>
        <strain evidence="4">CCUG 53762</strain>
    </source>
</reference>
<keyword evidence="4" id="KW-1185">Reference proteome</keyword>